<proteinExistence type="predicted"/>
<dbReference type="InterPro" id="IPR046846">
    <property type="entry name" value="PKAT_KLD"/>
</dbReference>
<evidence type="ECO:0000256" key="1">
    <source>
        <dbReference type="SAM" id="Phobius"/>
    </source>
</evidence>
<keyword evidence="1" id="KW-1133">Transmembrane helix</keyword>
<dbReference type="GO" id="GO:0042470">
    <property type="term" value="C:melanosome"/>
    <property type="evidence" value="ECO:0007669"/>
    <property type="project" value="TreeGrafter"/>
</dbReference>
<evidence type="ECO:0008006" key="6">
    <source>
        <dbReference type="Google" id="ProtNLM"/>
    </source>
</evidence>
<dbReference type="Proteomes" id="UP000694523">
    <property type="component" value="Unplaced"/>
</dbReference>
<dbReference type="InterPro" id="IPR045219">
    <property type="entry name" value="PKAT"/>
</dbReference>
<evidence type="ECO:0000259" key="2">
    <source>
        <dbReference type="Pfam" id="PF20433"/>
    </source>
</evidence>
<reference evidence="4" key="1">
    <citation type="submission" date="2025-08" db="UniProtKB">
        <authorList>
            <consortium name="Ensembl"/>
        </authorList>
    </citation>
    <scope>IDENTIFICATION</scope>
</reference>
<dbReference type="GO" id="GO:0005886">
    <property type="term" value="C:plasma membrane"/>
    <property type="evidence" value="ECO:0007669"/>
    <property type="project" value="TreeGrafter"/>
</dbReference>
<protein>
    <recommendedName>
        <fullName evidence="6">Premelanosome protein b</fullName>
    </recommendedName>
</protein>
<dbReference type="Ensembl" id="ENSNMLT00000001976.1">
    <property type="protein sequence ID" value="ENSNMLP00000001705.1"/>
    <property type="gene ID" value="ENSNMLG00000001301.1"/>
</dbReference>
<dbReference type="PANTHER" id="PTHR11861">
    <property type="entry name" value="MELANOCYTE PROTEIN PMEL 17-RELATED"/>
    <property type="match status" value="1"/>
</dbReference>
<feature type="domain" description="PKAT KLD" evidence="2">
    <location>
        <begin position="130"/>
        <end position="177"/>
    </location>
</feature>
<reference evidence="4" key="2">
    <citation type="submission" date="2025-09" db="UniProtKB">
        <authorList>
            <consortium name="Ensembl"/>
        </authorList>
    </citation>
    <scope>IDENTIFICATION</scope>
</reference>
<feature type="domain" description="PMEL/NMB N-terminal" evidence="3">
    <location>
        <begin position="10"/>
        <end position="103"/>
    </location>
</feature>
<sequence>PGPAVARVGPGGKVTFNVDNDSPTLTGARVTFTIELQFPHTQTALPGGEVVWAQDGFHNGTKHVASEPVYPMESADWKAVFPDGTPINNDEKPNYVFVWKTWEGIDKVEIVQMENAVATSEMDKTCWTSHFPKEVCSVILDADCLRPLHSVCNMVEPSRECQLVLRHFFNTSTGVYCVNVSMANDVSLALTSAKFNLGAGNWDQNQLFIYISSFIYLSIYCMYLFMYFYIYSFCISTFIHLFIYVFLHFFIYVFLYFCVPVC</sequence>
<dbReference type="GO" id="GO:0032438">
    <property type="term" value="P:melanosome organization"/>
    <property type="evidence" value="ECO:0007669"/>
    <property type="project" value="TreeGrafter"/>
</dbReference>
<keyword evidence="1" id="KW-0472">Membrane</keyword>
<evidence type="ECO:0000313" key="5">
    <source>
        <dbReference type="Proteomes" id="UP000694523"/>
    </source>
</evidence>
<evidence type="ECO:0000313" key="4">
    <source>
        <dbReference type="Ensembl" id="ENSNMLP00000001705.1"/>
    </source>
</evidence>
<organism evidence="4 5">
    <name type="scientific">Neogobius melanostomus</name>
    <name type="common">round goby</name>
    <dbReference type="NCBI Taxonomy" id="47308"/>
    <lineage>
        <taxon>Eukaryota</taxon>
        <taxon>Metazoa</taxon>
        <taxon>Chordata</taxon>
        <taxon>Craniata</taxon>
        <taxon>Vertebrata</taxon>
        <taxon>Euteleostomi</taxon>
        <taxon>Actinopterygii</taxon>
        <taxon>Neopterygii</taxon>
        <taxon>Teleostei</taxon>
        <taxon>Neoteleostei</taxon>
        <taxon>Acanthomorphata</taxon>
        <taxon>Gobiaria</taxon>
        <taxon>Gobiiformes</taxon>
        <taxon>Gobioidei</taxon>
        <taxon>Gobiidae</taxon>
        <taxon>Benthophilinae</taxon>
        <taxon>Neogobiini</taxon>
        <taxon>Neogobius</taxon>
    </lineage>
</organism>
<keyword evidence="5" id="KW-1185">Reference proteome</keyword>
<keyword evidence="1" id="KW-0812">Transmembrane</keyword>
<name>A0A8C6S7X9_9GOBI</name>
<feature type="transmembrane region" description="Helical" evidence="1">
    <location>
        <begin position="207"/>
        <end position="231"/>
    </location>
</feature>
<dbReference type="InterPro" id="IPR059017">
    <property type="entry name" value="PMEL_NMB_N"/>
</dbReference>
<dbReference type="PANTHER" id="PTHR11861:SF12">
    <property type="entry name" value="MELANOCYTE PROTEIN PMEL 17 PRECURSOR"/>
    <property type="match status" value="1"/>
</dbReference>
<dbReference type="Pfam" id="PF26141">
    <property type="entry name" value="PMEL_NMB_N"/>
    <property type="match status" value="1"/>
</dbReference>
<accession>A0A8C6S7X9</accession>
<dbReference type="Pfam" id="PF20433">
    <property type="entry name" value="PKAT_KLD"/>
    <property type="match status" value="1"/>
</dbReference>
<evidence type="ECO:0000259" key="3">
    <source>
        <dbReference type="Pfam" id="PF26141"/>
    </source>
</evidence>
<dbReference type="AlphaFoldDB" id="A0A8C6S7X9"/>
<feature type="transmembrane region" description="Helical" evidence="1">
    <location>
        <begin position="237"/>
        <end position="259"/>
    </location>
</feature>